<name>A0ABS1BU59_9NEIS</name>
<sequence length="81" mass="9072">MNAKAAVQIANAGSHSLAKQRKGSAPSARDAWLKLHPTLTTKHQLIFRLPQILTTKPQPIFRLPHLTHTKRQPETAPRTHL</sequence>
<keyword evidence="3" id="KW-1185">Reference proteome</keyword>
<gene>
    <name evidence="2" type="ORF">JDW22_09660</name>
</gene>
<dbReference type="EMBL" id="JAEHNZ010000003">
    <property type="protein sequence ID" value="MBK0396830.1"/>
    <property type="molecule type" value="Genomic_DNA"/>
</dbReference>
<dbReference type="Proteomes" id="UP000614058">
    <property type="component" value="Unassembled WGS sequence"/>
</dbReference>
<proteinExistence type="predicted"/>
<feature type="region of interest" description="Disordered" evidence="1">
    <location>
        <begin position="1"/>
        <end position="28"/>
    </location>
</feature>
<evidence type="ECO:0000313" key="3">
    <source>
        <dbReference type="Proteomes" id="UP000614058"/>
    </source>
</evidence>
<comment type="caution">
    <text evidence="2">The sequence shown here is derived from an EMBL/GenBank/DDBJ whole genome shotgun (WGS) entry which is preliminary data.</text>
</comment>
<organism evidence="2 3">
    <name type="scientific">Kingella bonacorsii</name>
    <dbReference type="NCBI Taxonomy" id="2796361"/>
    <lineage>
        <taxon>Bacteria</taxon>
        <taxon>Pseudomonadati</taxon>
        <taxon>Pseudomonadota</taxon>
        <taxon>Betaproteobacteria</taxon>
        <taxon>Neisseriales</taxon>
        <taxon>Neisseriaceae</taxon>
        <taxon>Kingella</taxon>
    </lineage>
</organism>
<reference evidence="2 3" key="1">
    <citation type="journal article" date="2021" name="Pathogens">
        <title>Isolation and Characterization of Kingella bonacorsii sp. nov., A Novel Kingella Species Detected in a Stable Periodontitis Subject.</title>
        <authorList>
            <person name="Antezack A."/>
            <person name="Boxberger M."/>
            <person name="Rolland C."/>
            <person name="Monnet-Corti V."/>
            <person name="La Scola B."/>
        </authorList>
    </citation>
    <scope>NUCLEOTIDE SEQUENCE [LARGE SCALE GENOMIC DNA]</scope>
    <source>
        <strain evidence="2 3">Marseille-Q4569</strain>
    </source>
</reference>
<dbReference type="RefSeq" id="WP_200522886.1">
    <property type="nucleotide sequence ID" value="NZ_JAEHNZ010000003.1"/>
</dbReference>
<evidence type="ECO:0000256" key="1">
    <source>
        <dbReference type="SAM" id="MobiDB-lite"/>
    </source>
</evidence>
<accession>A0ABS1BU59</accession>
<protein>
    <submittedName>
        <fullName evidence="2">Uncharacterized protein</fullName>
    </submittedName>
</protein>
<evidence type="ECO:0000313" key="2">
    <source>
        <dbReference type="EMBL" id="MBK0396830.1"/>
    </source>
</evidence>